<accession>A0ABU6J3V7</accession>
<reference evidence="1 2" key="1">
    <citation type="submission" date="2023-10" db="EMBL/GenBank/DDBJ databases">
        <title>Noviherbaspirillum sp. CPCC 100848 genome assembly.</title>
        <authorList>
            <person name="Li X.Y."/>
            <person name="Fang X.M."/>
        </authorList>
    </citation>
    <scope>NUCLEOTIDE SEQUENCE [LARGE SCALE GENOMIC DNA]</scope>
    <source>
        <strain evidence="1 2">CPCC 100848</strain>
    </source>
</reference>
<organism evidence="1 2">
    <name type="scientific">Noviherbaspirillum album</name>
    <dbReference type="NCBI Taxonomy" id="3080276"/>
    <lineage>
        <taxon>Bacteria</taxon>
        <taxon>Pseudomonadati</taxon>
        <taxon>Pseudomonadota</taxon>
        <taxon>Betaproteobacteria</taxon>
        <taxon>Burkholderiales</taxon>
        <taxon>Oxalobacteraceae</taxon>
        <taxon>Noviherbaspirillum</taxon>
    </lineage>
</organism>
<gene>
    <name evidence="1" type="ORF">RY831_04115</name>
</gene>
<dbReference type="RefSeq" id="WP_326505070.1">
    <property type="nucleotide sequence ID" value="NZ_JAWIIV010000002.1"/>
</dbReference>
<protein>
    <submittedName>
        <fullName evidence="1">Uncharacterized protein</fullName>
    </submittedName>
</protein>
<evidence type="ECO:0000313" key="1">
    <source>
        <dbReference type="EMBL" id="MEC4718321.1"/>
    </source>
</evidence>
<comment type="caution">
    <text evidence="1">The sequence shown here is derived from an EMBL/GenBank/DDBJ whole genome shotgun (WGS) entry which is preliminary data.</text>
</comment>
<keyword evidence="2" id="KW-1185">Reference proteome</keyword>
<name>A0ABU6J3V7_9BURK</name>
<proteinExistence type="predicted"/>
<dbReference type="Proteomes" id="UP001352263">
    <property type="component" value="Unassembled WGS sequence"/>
</dbReference>
<dbReference type="EMBL" id="JAWIIV010000002">
    <property type="protein sequence ID" value="MEC4718321.1"/>
    <property type="molecule type" value="Genomic_DNA"/>
</dbReference>
<sequence>MVFLFAYRALAKVRRIIARSEGGIYKRIDENRELLEMLQREAPALLCQRPWIVGWIQSQDMFLSELASAAEVDDPMIKPQAGFPRSWPVSIVTTHE</sequence>
<evidence type="ECO:0000313" key="2">
    <source>
        <dbReference type="Proteomes" id="UP001352263"/>
    </source>
</evidence>